<keyword evidence="4" id="KW-1185">Reference proteome</keyword>
<reference evidence="3" key="2">
    <citation type="journal article" date="2022" name="Microbiol. Resour. Announc.">
        <title>Whole-Genome Sequence of Entomortierella parvispora E1425, a Mucoromycotan Fungus Associated with Burkholderiaceae-Related Endosymbiotic Bacteria.</title>
        <authorList>
            <person name="Herlambang A."/>
            <person name="Guo Y."/>
            <person name="Takashima Y."/>
            <person name="Narisawa K."/>
            <person name="Ohta H."/>
            <person name="Nishizawa T."/>
        </authorList>
    </citation>
    <scope>NUCLEOTIDE SEQUENCE</scope>
    <source>
        <strain evidence="3">E1425</strain>
    </source>
</reference>
<dbReference type="EMBL" id="BQFW01000001">
    <property type="protein sequence ID" value="GJJ67894.1"/>
    <property type="molecule type" value="Genomic_DNA"/>
</dbReference>
<feature type="compositionally biased region" description="Basic residues" evidence="1">
    <location>
        <begin position="504"/>
        <end position="516"/>
    </location>
</feature>
<proteinExistence type="predicted"/>
<dbReference type="OrthoDB" id="2442639at2759"/>
<feature type="region of interest" description="Disordered" evidence="1">
    <location>
        <begin position="24"/>
        <end position="54"/>
    </location>
</feature>
<evidence type="ECO:0000259" key="2">
    <source>
        <dbReference type="PROSITE" id="PS00028"/>
    </source>
</evidence>
<gene>
    <name evidence="3" type="ORF">EMPS_00240</name>
</gene>
<evidence type="ECO:0000313" key="4">
    <source>
        <dbReference type="Proteomes" id="UP000827284"/>
    </source>
</evidence>
<feature type="compositionally biased region" description="Low complexity" evidence="1">
    <location>
        <begin position="375"/>
        <end position="390"/>
    </location>
</feature>
<feature type="region of interest" description="Disordered" evidence="1">
    <location>
        <begin position="236"/>
        <end position="319"/>
    </location>
</feature>
<feature type="region of interest" description="Disordered" evidence="1">
    <location>
        <begin position="349"/>
        <end position="393"/>
    </location>
</feature>
<organism evidence="3 4">
    <name type="scientific">Entomortierella parvispora</name>
    <dbReference type="NCBI Taxonomy" id="205924"/>
    <lineage>
        <taxon>Eukaryota</taxon>
        <taxon>Fungi</taxon>
        <taxon>Fungi incertae sedis</taxon>
        <taxon>Mucoromycota</taxon>
        <taxon>Mortierellomycotina</taxon>
        <taxon>Mortierellomycetes</taxon>
        <taxon>Mortierellales</taxon>
        <taxon>Mortierellaceae</taxon>
        <taxon>Entomortierella</taxon>
    </lineage>
</organism>
<dbReference type="PROSITE" id="PS00028">
    <property type="entry name" value="ZINC_FINGER_C2H2_1"/>
    <property type="match status" value="1"/>
</dbReference>
<dbReference type="InterPro" id="IPR013087">
    <property type="entry name" value="Znf_C2H2_type"/>
</dbReference>
<feature type="domain" description="C2H2-type" evidence="2">
    <location>
        <begin position="70"/>
        <end position="90"/>
    </location>
</feature>
<feature type="compositionally biased region" description="Polar residues" evidence="1">
    <location>
        <begin position="479"/>
        <end position="495"/>
    </location>
</feature>
<evidence type="ECO:0000256" key="1">
    <source>
        <dbReference type="SAM" id="MobiDB-lite"/>
    </source>
</evidence>
<feature type="region of interest" description="Disordered" evidence="1">
    <location>
        <begin position="409"/>
        <end position="555"/>
    </location>
</feature>
<reference evidence="3" key="1">
    <citation type="submission" date="2021-11" db="EMBL/GenBank/DDBJ databases">
        <authorList>
            <person name="Herlambang A."/>
            <person name="Guo Y."/>
            <person name="Takashima Y."/>
            <person name="Nishizawa T."/>
        </authorList>
    </citation>
    <scope>NUCLEOTIDE SEQUENCE</scope>
    <source>
        <strain evidence="3">E1425</strain>
    </source>
</reference>
<comment type="caution">
    <text evidence="3">The sequence shown here is derived from an EMBL/GenBank/DDBJ whole genome shotgun (WGS) entry which is preliminary data.</text>
</comment>
<feature type="compositionally biased region" description="Low complexity" evidence="1">
    <location>
        <begin position="45"/>
        <end position="54"/>
    </location>
</feature>
<dbReference type="AlphaFoldDB" id="A0A9P3H028"/>
<name>A0A9P3H028_9FUNG</name>
<feature type="compositionally biased region" description="Low complexity" evidence="1">
    <location>
        <begin position="261"/>
        <end position="284"/>
    </location>
</feature>
<sequence length="555" mass="59106">MSTQDQQPQKKHVEDEQFSIAIVPEATAIEEEPTSIPEPSDKGPASTTTESLASAAKQSRLSMAFHKISCGLCFHPLKNNSGVDYHQLVHTPTEEDGPFFGQDSDCPGNNIDGTVVMPRDILHDNKESTADHHLAEASGSATRAESSHLESKERTQVHDQVQEDEPPAVLRENVIPTFVEEFTVDEDPLETSEEITVLSRDVAEEPTATATLAVVQEQEEPTVTASPRAITTNVVTPVASPTSSPARSRAAGAFAKLTKRSSPSATPTPASNSSSPTSSVSSSPLLERLGRFAKVIRPSDTTTSSFQTTSSSLSTSSQKVVESLEIASRITSDQTHVQETAKVVTVSSPVEVEKKNEGAQVQWTHATPPLPPAPVQQQQQQQQQPHQISQVNKRHSLVLDTAASFLNSTSTSPVPIPGQSPIHPWTTHSPTLHQNDASVASQVTHTGSGSVNSTRSLSRVGRASTLDSTLEGTPGSDAGSLSSSTKEGSAPNSQGAGEGFMSKTTKRRKNVMKKLGKIINNINTKEGKEAKASKRSSRQGSMTLDSPLAMSPTAE</sequence>
<feature type="compositionally biased region" description="Low complexity" evidence="1">
    <location>
        <begin position="299"/>
        <end position="317"/>
    </location>
</feature>
<feature type="region of interest" description="Disordered" evidence="1">
    <location>
        <begin position="131"/>
        <end position="165"/>
    </location>
</feature>
<protein>
    <recommendedName>
        <fullName evidence="2">C2H2-type domain-containing protein</fullName>
    </recommendedName>
</protein>
<feature type="compositionally biased region" description="Basic and acidic residues" evidence="1">
    <location>
        <begin position="145"/>
        <end position="161"/>
    </location>
</feature>
<dbReference type="Proteomes" id="UP000827284">
    <property type="component" value="Unassembled WGS sequence"/>
</dbReference>
<evidence type="ECO:0000313" key="3">
    <source>
        <dbReference type="EMBL" id="GJJ67894.1"/>
    </source>
</evidence>
<accession>A0A9P3H028</accession>
<feature type="compositionally biased region" description="Polar residues" evidence="1">
    <location>
        <begin position="426"/>
        <end position="457"/>
    </location>
</feature>
<feature type="compositionally biased region" description="Low complexity" evidence="1">
    <location>
        <begin position="236"/>
        <end position="251"/>
    </location>
</feature>